<name>A0ACC2NTT6_9HYME</name>
<proteinExistence type="predicted"/>
<protein>
    <submittedName>
        <fullName evidence="1">Uncharacterized protein</fullName>
    </submittedName>
</protein>
<reference evidence="1" key="1">
    <citation type="submission" date="2023-04" db="EMBL/GenBank/DDBJ databases">
        <title>A chromosome-level genome assembly of the parasitoid wasp Eretmocerus hayati.</title>
        <authorList>
            <person name="Zhong Y."/>
            <person name="Liu S."/>
            <person name="Liu Y."/>
        </authorList>
    </citation>
    <scope>NUCLEOTIDE SEQUENCE</scope>
    <source>
        <strain evidence="1">ZJU_SS_LIU_2023</strain>
    </source>
</reference>
<evidence type="ECO:0000313" key="1">
    <source>
        <dbReference type="EMBL" id="KAJ8674251.1"/>
    </source>
</evidence>
<evidence type="ECO:0000313" key="2">
    <source>
        <dbReference type="Proteomes" id="UP001239111"/>
    </source>
</evidence>
<organism evidence="1 2">
    <name type="scientific">Eretmocerus hayati</name>
    <dbReference type="NCBI Taxonomy" id="131215"/>
    <lineage>
        <taxon>Eukaryota</taxon>
        <taxon>Metazoa</taxon>
        <taxon>Ecdysozoa</taxon>
        <taxon>Arthropoda</taxon>
        <taxon>Hexapoda</taxon>
        <taxon>Insecta</taxon>
        <taxon>Pterygota</taxon>
        <taxon>Neoptera</taxon>
        <taxon>Endopterygota</taxon>
        <taxon>Hymenoptera</taxon>
        <taxon>Apocrita</taxon>
        <taxon>Proctotrupomorpha</taxon>
        <taxon>Chalcidoidea</taxon>
        <taxon>Aphelinidae</taxon>
        <taxon>Aphelininae</taxon>
        <taxon>Eretmocerus</taxon>
    </lineage>
</organism>
<accession>A0ACC2NTT6</accession>
<comment type="caution">
    <text evidence="1">The sequence shown here is derived from an EMBL/GenBank/DDBJ whole genome shotgun (WGS) entry which is preliminary data.</text>
</comment>
<dbReference type="Proteomes" id="UP001239111">
    <property type="component" value="Chromosome 3"/>
</dbReference>
<keyword evidence="2" id="KW-1185">Reference proteome</keyword>
<dbReference type="EMBL" id="CM056743">
    <property type="protein sequence ID" value="KAJ8674251.1"/>
    <property type="molecule type" value="Genomic_DNA"/>
</dbReference>
<sequence>MMSIVGLTVFFTVSMVIIHETASHGYLRRPPGRSSALSFATAHEQDIRNYDDHGLNCGGVRQDKKNANSTARCGICGDHFGMKQPRPHERGGKYDKGRIIQSYVRNGTILAGVEITKSLEGHFEFSICPLQQGSETYPETEECFKRYPLMGRMLSPYGVWDMEYEISGPPLIGINQNGYYEIELQLPAGLTCERCSFRWEYTAGNNWGWCTDRKDFGRTGCGPQETFRNCADISII</sequence>
<gene>
    <name evidence="1" type="ORF">QAD02_005513</name>
</gene>